<gene>
    <name evidence="1" type="ORF">DERYTH_LOCUS915</name>
</gene>
<comment type="caution">
    <text evidence="1">The sequence shown here is derived from an EMBL/GenBank/DDBJ whole genome shotgun (WGS) entry which is preliminary data.</text>
</comment>
<evidence type="ECO:0000313" key="2">
    <source>
        <dbReference type="Proteomes" id="UP000789405"/>
    </source>
</evidence>
<dbReference type="Proteomes" id="UP000789405">
    <property type="component" value="Unassembled WGS sequence"/>
</dbReference>
<dbReference type="EMBL" id="CAJVPY010000227">
    <property type="protein sequence ID" value="CAG8459068.1"/>
    <property type="molecule type" value="Genomic_DNA"/>
</dbReference>
<sequence>MNLFQADYVTISEVYTHLNATINAITTNYIGHNGILPNYRNFLREYVDKQNILIEDLPDFISQFVVATVESLQDRFPDSEILNSLRIFDPCELPPQYNQIHSYSNSEICTLAEFYGKPKKLNQIEYPALIDNNLLTKE</sequence>
<accession>A0A9N8VLF9</accession>
<evidence type="ECO:0000313" key="1">
    <source>
        <dbReference type="EMBL" id="CAG8459068.1"/>
    </source>
</evidence>
<dbReference type="OrthoDB" id="2438948at2759"/>
<dbReference type="AlphaFoldDB" id="A0A9N8VLF9"/>
<keyword evidence="2" id="KW-1185">Reference proteome</keyword>
<protein>
    <submittedName>
        <fullName evidence="1">5342_t:CDS:1</fullName>
    </submittedName>
</protein>
<reference evidence="1" key="1">
    <citation type="submission" date="2021-06" db="EMBL/GenBank/DDBJ databases">
        <authorList>
            <person name="Kallberg Y."/>
            <person name="Tangrot J."/>
            <person name="Rosling A."/>
        </authorList>
    </citation>
    <scope>NUCLEOTIDE SEQUENCE</scope>
    <source>
        <strain evidence="1">MA453B</strain>
    </source>
</reference>
<name>A0A9N8VLF9_9GLOM</name>
<organism evidence="1 2">
    <name type="scientific">Dentiscutata erythropus</name>
    <dbReference type="NCBI Taxonomy" id="1348616"/>
    <lineage>
        <taxon>Eukaryota</taxon>
        <taxon>Fungi</taxon>
        <taxon>Fungi incertae sedis</taxon>
        <taxon>Mucoromycota</taxon>
        <taxon>Glomeromycotina</taxon>
        <taxon>Glomeromycetes</taxon>
        <taxon>Diversisporales</taxon>
        <taxon>Gigasporaceae</taxon>
        <taxon>Dentiscutata</taxon>
    </lineage>
</organism>
<proteinExistence type="predicted"/>